<dbReference type="OrthoDB" id="2745211at2759"/>
<dbReference type="EMBL" id="KV722451">
    <property type="protein sequence ID" value="OCH88503.1"/>
    <property type="molecule type" value="Genomic_DNA"/>
</dbReference>
<sequence>MTETDLRLLSRNAVAYETYAKQLFFLGFGLPLWTPEERMEAGDVLLGDVGILQDGSFHRLFNARLPLQHSLNTCYGTPDASLSSYFSLMPQHKYDVDSISPCVIYSQSTQLMAQNTIELHMRGSPLGQVVKKRSPFPNLQAPSSYITSS</sequence>
<name>A0A8E2APH8_9APHY</name>
<accession>A0A8E2APH8</accession>
<proteinExistence type="predicted"/>
<reference evidence="1 2" key="1">
    <citation type="submission" date="2016-07" db="EMBL/GenBank/DDBJ databases">
        <title>Draft genome of the white-rot fungus Obba rivulosa 3A-2.</title>
        <authorList>
            <consortium name="DOE Joint Genome Institute"/>
            <person name="Miettinen O."/>
            <person name="Riley R."/>
            <person name="Acob R."/>
            <person name="Barry K."/>
            <person name="Cullen D."/>
            <person name="De Vries R."/>
            <person name="Hainaut M."/>
            <person name="Hatakka A."/>
            <person name="Henrissat B."/>
            <person name="Hilden K."/>
            <person name="Kuo R."/>
            <person name="Labutti K."/>
            <person name="Lipzen A."/>
            <person name="Makela M.R."/>
            <person name="Sandor L."/>
            <person name="Spatafora J.W."/>
            <person name="Grigoriev I.V."/>
            <person name="Hibbett D.S."/>
        </authorList>
    </citation>
    <scope>NUCLEOTIDE SEQUENCE [LARGE SCALE GENOMIC DNA]</scope>
    <source>
        <strain evidence="1 2">3A-2</strain>
    </source>
</reference>
<protein>
    <submittedName>
        <fullName evidence="1">Uncharacterized protein</fullName>
    </submittedName>
</protein>
<gene>
    <name evidence="1" type="ORF">OBBRIDRAFT_85650</name>
</gene>
<evidence type="ECO:0000313" key="1">
    <source>
        <dbReference type="EMBL" id="OCH88503.1"/>
    </source>
</evidence>
<dbReference type="Proteomes" id="UP000250043">
    <property type="component" value="Unassembled WGS sequence"/>
</dbReference>
<keyword evidence="2" id="KW-1185">Reference proteome</keyword>
<dbReference type="AlphaFoldDB" id="A0A8E2APH8"/>
<evidence type="ECO:0000313" key="2">
    <source>
        <dbReference type="Proteomes" id="UP000250043"/>
    </source>
</evidence>
<organism evidence="1 2">
    <name type="scientific">Obba rivulosa</name>
    <dbReference type="NCBI Taxonomy" id="1052685"/>
    <lineage>
        <taxon>Eukaryota</taxon>
        <taxon>Fungi</taxon>
        <taxon>Dikarya</taxon>
        <taxon>Basidiomycota</taxon>
        <taxon>Agaricomycotina</taxon>
        <taxon>Agaricomycetes</taxon>
        <taxon>Polyporales</taxon>
        <taxon>Gelatoporiaceae</taxon>
        <taxon>Obba</taxon>
    </lineage>
</organism>